<dbReference type="HOGENOM" id="CLU_3416880_0_0_3"/>
<reference evidence="2" key="1">
    <citation type="journal article" date="2011" name="Proc. Natl. Acad. Sci. U.S.A.">
        <title>Genomic insights into the physiology and ecology of the marine filamentous cyanobacterium Lyngbya majuscula.</title>
        <authorList>
            <person name="Jones A.C."/>
            <person name="Monroe E.A."/>
            <person name="Podell S."/>
            <person name="Hess W.R."/>
            <person name="Klages S."/>
            <person name="Esquenazi E."/>
            <person name="Niessen S."/>
            <person name="Hoover H."/>
            <person name="Rothmann M."/>
            <person name="Lasken R.S."/>
            <person name="Yates J.R.III."/>
            <person name="Reinhardt R."/>
            <person name="Kube M."/>
            <person name="Burkart M.D."/>
            <person name="Allen E.E."/>
            <person name="Dorrestein P.C."/>
            <person name="Gerwick W.H."/>
            <person name="Gerwick L."/>
        </authorList>
    </citation>
    <scope>NUCLEOTIDE SEQUENCE [LARGE SCALE GENOMIC DNA]</scope>
    <source>
        <strain evidence="2">3L</strain>
    </source>
</reference>
<accession>F4XQ27</accession>
<evidence type="ECO:0000313" key="1">
    <source>
        <dbReference type="EMBL" id="EGJ33394.1"/>
    </source>
</evidence>
<proteinExistence type="predicted"/>
<sequence length="26" mass="2992">MKLELKEMVAIFEDANDNNGLTILNR</sequence>
<gene>
    <name evidence="1" type="ORF">LYNGBM3L_37510</name>
</gene>
<name>F4XQ27_9CYAN</name>
<dbReference type="Proteomes" id="UP000003959">
    <property type="component" value="Unassembled WGS sequence"/>
</dbReference>
<evidence type="ECO:0000313" key="2">
    <source>
        <dbReference type="Proteomes" id="UP000003959"/>
    </source>
</evidence>
<keyword evidence="2" id="KW-1185">Reference proteome</keyword>
<dbReference type="AlphaFoldDB" id="F4XQ27"/>
<protein>
    <submittedName>
        <fullName evidence="1">Uncharacterized protein</fullName>
    </submittedName>
</protein>
<dbReference type="EMBL" id="GL890851">
    <property type="protein sequence ID" value="EGJ33394.1"/>
    <property type="molecule type" value="Genomic_DNA"/>
</dbReference>
<organism evidence="1 2">
    <name type="scientific">Moorena producens 3L</name>
    <dbReference type="NCBI Taxonomy" id="489825"/>
    <lineage>
        <taxon>Bacteria</taxon>
        <taxon>Bacillati</taxon>
        <taxon>Cyanobacteriota</taxon>
        <taxon>Cyanophyceae</taxon>
        <taxon>Coleofasciculales</taxon>
        <taxon>Coleofasciculaceae</taxon>
        <taxon>Moorena</taxon>
    </lineage>
</organism>